<reference evidence="2" key="2">
    <citation type="submission" date="2022-06" db="UniProtKB">
        <authorList>
            <consortium name="EnsemblPlants"/>
        </authorList>
    </citation>
    <scope>IDENTIFICATION</scope>
</reference>
<dbReference type="Gramene" id="TuG1812S0002678200.01.T01">
    <property type="protein sequence ID" value="TuG1812S0002678200.01.T01"/>
    <property type="gene ID" value="TuG1812S0002678200.01"/>
</dbReference>
<dbReference type="Proteomes" id="UP000015106">
    <property type="component" value="Unassembled WGS sequence"/>
</dbReference>
<feature type="region of interest" description="Disordered" evidence="1">
    <location>
        <begin position="294"/>
        <end position="313"/>
    </location>
</feature>
<feature type="region of interest" description="Disordered" evidence="1">
    <location>
        <begin position="113"/>
        <end position="139"/>
    </location>
</feature>
<evidence type="ECO:0000313" key="2">
    <source>
        <dbReference type="EnsemblPlants" id="TuG1812S0002678200.01.T01"/>
    </source>
</evidence>
<feature type="region of interest" description="Disordered" evidence="1">
    <location>
        <begin position="1"/>
        <end position="20"/>
    </location>
</feature>
<reference evidence="3" key="1">
    <citation type="journal article" date="2013" name="Nature">
        <title>Draft genome of the wheat A-genome progenitor Triticum urartu.</title>
        <authorList>
            <person name="Ling H.Q."/>
            <person name="Zhao S."/>
            <person name="Liu D."/>
            <person name="Wang J."/>
            <person name="Sun H."/>
            <person name="Zhang C."/>
            <person name="Fan H."/>
            <person name="Li D."/>
            <person name="Dong L."/>
            <person name="Tao Y."/>
            <person name="Gao C."/>
            <person name="Wu H."/>
            <person name="Li Y."/>
            <person name="Cui Y."/>
            <person name="Guo X."/>
            <person name="Zheng S."/>
            <person name="Wang B."/>
            <person name="Yu K."/>
            <person name="Liang Q."/>
            <person name="Yang W."/>
            <person name="Lou X."/>
            <person name="Chen J."/>
            <person name="Feng M."/>
            <person name="Jian J."/>
            <person name="Zhang X."/>
            <person name="Luo G."/>
            <person name="Jiang Y."/>
            <person name="Liu J."/>
            <person name="Wang Z."/>
            <person name="Sha Y."/>
            <person name="Zhang B."/>
            <person name="Wu H."/>
            <person name="Tang D."/>
            <person name="Shen Q."/>
            <person name="Xue P."/>
            <person name="Zou S."/>
            <person name="Wang X."/>
            <person name="Liu X."/>
            <person name="Wang F."/>
            <person name="Yang Y."/>
            <person name="An X."/>
            <person name="Dong Z."/>
            <person name="Zhang K."/>
            <person name="Zhang X."/>
            <person name="Luo M.C."/>
            <person name="Dvorak J."/>
            <person name="Tong Y."/>
            <person name="Wang J."/>
            <person name="Yang H."/>
            <person name="Li Z."/>
            <person name="Wang D."/>
            <person name="Zhang A."/>
            <person name="Wang J."/>
        </authorList>
    </citation>
    <scope>NUCLEOTIDE SEQUENCE</scope>
    <source>
        <strain evidence="3">cv. G1812</strain>
    </source>
</reference>
<sequence>MSPKSATEIPPLPPAIIGRKREGDQTTGLLFFPQVISQMKNQKMANRSSRDNNKVFASLTRKDDSDIDPSYKIFLENLIEDGSAYVFHMPNGDHGLPASIRYEEDVMPYGAANARDGTNVPKKLPHTSRGGPNVDRLDQTSGSAVNVNAGHSFLPRTSSVKKNTSDVDESYAEFLSLMKIKDGFMVLELEPGVTVVYEQEEETPPGYDELRTVVMSERGIDRPAPDNLHGRDSICTDEHGVVPCTESSDFEACEDCEEEPLSLSCGAPSTFDEKLDSVLSQPYDQNEYEELMRKATDQKPVSRQRQLRSGSKRYPTGFVGLSYLDHYPDLAKQIDTADTNERRLNLLRKFFFWLENLCHDGAHMPWIPKALACNPIAPDD</sequence>
<proteinExistence type="predicted"/>
<evidence type="ECO:0000313" key="3">
    <source>
        <dbReference type="Proteomes" id="UP000015106"/>
    </source>
</evidence>
<dbReference type="EnsemblPlants" id="TuG1812S0002678200.01.T01">
    <property type="protein sequence ID" value="TuG1812S0002678200.01.T01"/>
    <property type="gene ID" value="TuG1812S0002678200.01"/>
</dbReference>
<keyword evidence="3" id="KW-1185">Reference proteome</keyword>
<protein>
    <submittedName>
        <fullName evidence="2">Uncharacterized protein</fullName>
    </submittedName>
</protein>
<dbReference type="PANTHER" id="PTHR34194">
    <property type="entry name" value="F14J8.16 PROTEIN"/>
    <property type="match status" value="1"/>
</dbReference>
<dbReference type="PANTHER" id="PTHR34194:SF25">
    <property type="entry name" value="OS05G0423200 PROTEIN"/>
    <property type="match status" value="1"/>
</dbReference>
<name>A0A8R7VIG1_TRIUA</name>
<accession>A0A8R7VIG1</accession>
<organism evidence="2 3">
    <name type="scientific">Triticum urartu</name>
    <name type="common">Red wild einkorn</name>
    <name type="synonym">Crithodium urartu</name>
    <dbReference type="NCBI Taxonomy" id="4572"/>
    <lineage>
        <taxon>Eukaryota</taxon>
        <taxon>Viridiplantae</taxon>
        <taxon>Streptophyta</taxon>
        <taxon>Embryophyta</taxon>
        <taxon>Tracheophyta</taxon>
        <taxon>Spermatophyta</taxon>
        <taxon>Magnoliopsida</taxon>
        <taxon>Liliopsida</taxon>
        <taxon>Poales</taxon>
        <taxon>Poaceae</taxon>
        <taxon>BOP clade</taxon>
        <taxon>Pooideae</taxon>
        <taxon>Triticodae</taxon>
        <taxon>Triticeae</taxon>
        <taxon>Triticinae</taxon>
        <taxon>Triticum</taxon>
    </lineage>
</organism>
<dbReference type="AlphaFoldDB" id="A0A8R7VIG1"/>
<evidence type="ECO:0000256" key="1">
    <source>
        <dbReference type="SAM" id="MobiDB-lite"/>
    </source>
</evidence>
<feature type="compositionally biased region" description="Polar residues" evidence="1">
    <location>
        <begin position="299"/>
        <end position="309"/>
    </location>
</feature>